<dbReference type="EMBL" id="PVYX01000001">
    <property type="protein sequence ID" value="PRX56651.1"/>
    <property type="molecule type" value="Genomic_DNA"/>
</dbReference>
<name>A0A2T0MGE9_9FLAO</name>
<evidence type="ECO:0000313" key="1">
    <source>
        <dbReference type="EMBL" id="PRX56651.1"/>
    </source>
</evidence>
<protein>
    <submittedName>
        <fullName evidence="1">Uncharacterized protein</fullName>
    </submittedName>
</protein>
<comment type="caution">
    <text evidence="1">The sequence shown here is derived from an EMBL/GenBank/DDBJ whole genome shotgun (WGS) entry which is preliminary data.</text>
</comment>
<keyword evidence="2" id="KW-1185">Reference proteome</keyword>
<dbReference type="Proteomes" id="UP000237640">
    <property type="component" value="Unassembled WGS sequence"/>
</dbReference>
<accession>A0A2T0MGE9</accession>
<reference evidence="1 2" key="1">
    <citation type="submission" date="2018-03" db="EMBL/GenBank/DDBJ databases">
        <title>Genomic Encyclopedia of Archaeal and Bacterial Type Strains, Phase II (KMG-II): from individual species to whole genera.</title>
        <authorList>
            <person name="Goeker M."/>
        </authorList>
    </citation>
    <scope>NUCLEOTIDE SEQUENCE [LARGE SCALE GENOMIC DNA]</scope>
    <source>
        <strain evidence="1 2">DSM 25027</strain>
    </source>
</reference>
<gene>
    <name evidence="1" type="ORF">CLV81_0648</name>
</gene>
<dbReference type="OrthoDB" id="9153432at2"/>
<organism evidence="1 2">
    <name type="scientific">Flagellimonas meridianipacifica</name>
    <dbReference type="NCBI Taxonomy" id="1080225"/>
    <lineage>
        <taxon>Bacteria</taxon>
        <taxon>Pseudomonadati</taxon>
        <taxon>Bacteroidota</taxon>
        <taxon>Flavobacteriia</taxon>
        <taxon>Flavobacteriales</taxon>
        <taxon>Flavobacteriaceae</taxon>
        <taxon>Flagellimonas</taxon>
    </lineage>
</organism>
<sequence>MKSPLNIEIIENNGGGHNDLLFEIPKLIGQQKFDTYYFALAIEPKHGIAEIKNAVARLIDSWNKKQAELKNGQVIYLPIDFSDQYTGCLRVEKKNDLTLSYGFSRREGWRGDPMNPVDYFESITDFNSINEKSITVNQLEFEKCLTEIIEKLKSK</sequence>
<dbReference type="AlphaFoldDB" id="A0A2T0MGE9"/>
<proteinExistence type="predicted"/>
<dbReference type="RefSeq" id="WP_146129817.1">
    <property type="nucleotide sequence ID" value="NZ_PVYX01000001.1"/>
</dbReference>
<evidence type="ECO:0000313" key="2">
    <source>
        <dbReference type="Proteomes" id="UP000237640"/>
    </source>
</evidence>